<gene>
    <name evidence="1" type="ORF">GCM10008024_22900</name>
</gene>
<dbReference type="EMBL" id="BNAB01000010">
    <property type="protein sequence ID" value="GHE02622.1"/>
    <property type="molecule type" value="Genomic_DNA"/>
</dbReference>
<evidence type="ECO:0000313" key="1">
    <source>
        <dbReference type="EMBL" id="GHE02622.1"/>
    </source>
</evidence>
<sequence>MPKPSPTRYRTTNWSAYNAALRRPGSLSVWFDPGTVWRAGKTGKRGRPETFSE</sequence>
<proteinExistence type="predicted"/>
<reference evidence="1" key="1">
    <citation type="journal article" date="2014" name="Int. J. Syst. Evol. Microbiol.">
        <title>Complete genome sequence of Corynebacterium casei LMG S-19264T (=DSM 44701T), isolated from a smear-ripened cheese.</title>
        <authorList>
            <consortium name="US DOE Joint Genome Institute (JGI-PGF)"/>
            <person name="Walter F."/>
            <person name="Albersmeier A."/>
            <person name="Kalinowski J."/>
            <person name="Ruckert C."/>
        </authorList>
    </citation>
    <scope>NUCLEOTIDE SEQUENCE</scope>
    <source>
        <strain evidence="1">CGMCC 1.10859</strain>
    </source>
</reference>
<dbReference type="Proteomes" id="UP000634647">
    <property type="component" value="Unassembled WGS sequence"/>
</dbReference>
<evidence type="ECO:0000313" key="2">
    <source>
        <dbReference type="Proteomes" id="UP000634647"/>
    </source>
</evidence>
<name>A0AAN4US24_9RHOB</name>
<accession>A0AAN4US24</accession>
<organism evidence="1 2">
    <name type="scientific">Allgaiera indica</name>
    <dbReference type="NCBI Taxonomy" id="765699"/>
    <lineage>
        <taxon>Bacteria</taxon>
        <taxon>Pseudomonadati</taxon>
        <taxon>Pseudomonadota</taxon>
        <taxon>Alphaproteobacteria</taxon>
        <taxon>Rhodobacterales</taxon>
        <taxon>Paracoccaceae</taxon>
        <taxon>Allgaiera</taxon>
    </lineage>
</organism>
<dbReference type="AlphaFoldDB" id="A0AAN4US24"/>
<reference evidence="1" key="2">
    <citation type="submission" date="2023-06" db="EMBL/GenBank/DDBJ databases">
        <authorList>
            <person name="Sun Q."/>
            <person name="Zhou Y."/>
        </authorList>
    </citation>
    <scope>NUCLEOTIDE SEQUENCE</scope>
    <source>
        <strain evidence="1">CGMCC 1.10859</strain>
    </source>
</reference>
<protein>
    <recommendedName>
        <fullName evidence="3">Transposase</fullName>
    </recommendedName>
</protein>
<evidence type="ECO:0008006" key="3">
    <source>
        <dbReference type="Google" id="ProtNLM"/>
    </source>
</evidence>
<comment type="caution">
    <text evidence="1">The sequence shown here is derived from an EMBL/GenBank/DDBJ whole genome shotgun (WGS) entry which is preliminary data.</text>
</comment>